<dbReference type="GO" id="GO:0098662">
    <property type="term" value="P:inorganic cation transmembrane transport"/>
    <property type="evidence" value="ECO:0007669"/>
    <property type="project" value="TreeGrafter"/>
</dbReference>
<dbReference type="Gene3D" id="1.20.1530.20">
    <property type="match status" value="1"/>
</dbReference>
<evidence type="ECO:0000256" key="6">
    <source>
        <dbReference type="SAM" id="MobiDB-lite"/>
    </source>
</evidence>
<dbReference type="InterPro" id="IPR050794">
    <property type="entry name" value="CPA2_transporter"/>
</dbReference>
<dbReference type="PANTHER" id="PTHR32468">
    <property type="entry name" value="CATION/H + ANTIPORTER"/>
    <property type="match status" value="1"/>
</dbReference>
<evidence type="ECO:0000256" key="4">
    <source>
        <dbReference type="ARBA" id="ARBA00022958"/>
    </source>
</evidence>
<dbReference type="InterPro" id="IPR057290">
    <property type="entry name" value="CHX17_C"/>
</dbReference>
<dbReference type="GO" id="GO:0006885">
    <property type="term" value="P:regulation of pH"/>
    <property type="evidence" value="ECO:0007669"/>
    <property type="project" value="TreeGrafter"/>
</dbReference>
<evidence type="ECO:0000259" key="8">
    <source>
        <dbReference type="Pfam" id="PF23259"/>
    </source>
</evidence>
<evidence type="ECO:0000256" key="5">
    <source>
        <dbReference type="ARBA" id="ARBA00023065"/>
    </source>
</evidence>
<dbReference type="Pfam" id="PF23259">
    <property type="entry name" value="CHX17_C"/>
    <property type="match status" value="1"/>
</dbReference>
<evidence type="ECO:0000313" key="10">
    <source>
        <dbReference type="Proteomes" id="UP001163823"/>
    </source>
</evidence>
<dbReference type="Proteomes" id="UP001163823">
    <property type="component" value="Chromosome 2"/>
</dbReference>
<comment type="caution">
    <text evidence="9">The sequence shown here is derived from an EMBL/GenBank/DDBJ whole genome shotgun (WGS) entry which is preliminary data.</text>
</comment>
<comment type="subcellular location">
    <subcellularLocation>
        <location evidence="1">Membrane</location>
        <topology evidence="1">Multi-pass membrane protein</topology>
    </subcellularLocation>
</comment>
<evidence type="ECO:0000256" key="2">
    <source>
        <dbReference type="ARBA" id="ARBA00022448"/>
    </source>
</evidence>
<protein>
    <submittedName>
        <fullName evidence="9">Cation/H(+) antiporter 15-like</fullName>
    </submittedName>
</protein>
<evidence type="ECO:0000256" key="1">
    <source>
        <dbReference type="ARBA" id="ARBA00004141"/>
    </source>
</evidence>
<keyword evidence="4" id="KW-0630">Potassium</keyword>
<keyword evidence="2" id="KW-0813">Transport</keyword>
<dbReference type="Pfam" id="PF23256">
    <property type="entry name" value="CHX17_2nd"/>
    <property type="match status" value="1"/>
</dbReference>
<dbReference type="GO" id="GO:0006813">
    <property type="term" value="P:potassium ion transport"/>
    <property type="evidence" value="ECO:0007669"/>
    <property type="project" value="UniProtKB-KW"/>
</dbReference>
<feature type="domain" description="Cation/H(+) antiporter C-terminal" evidence="8">
    <location>
        <begin position="299"/>
        <end position="466"/>
    </location>
</feature>
<evidence type="ECO:0000313" key="9">
    <source>
        <dbReference type="EMBL" id="KAJ7979429.1"/>
    </source>
</evidence>
<evidence type="ECO:0000259" key="7">
    <source>
        <dbReference type="Pfam" id="PF23256"/>
    </source>
</evidence>
<accession>A0AAD7QDC0</accession>
<name>A0AAD7QDC0_QUISA</name>
<dbReference type="InterPro" id="IPR057291">
    <property type="entry name" value="CHX17_2nd"/>
</dbReference>
<keyword evidence="5" id="KW-0406">Ion transport</keyword>
<dbReference type="InterPro" id="IPR038770">
    <property type="entry name" value="Na+/solute_symporter_sf"/>
</dbReference>
<dbReference type="Gene3D" id="3.40.50.12370">
    <property type="match status" value="1"/>
</dbReference>
<dbReference type="GO" id="GO:0012505">
    <property type="term" value="C:endomembrane system"/>
    <property type="evidence" value="ECO:0007669"/>
    <property type="project" value="TreeGrafter"/>
</dbReference>
<dbReference type="PANTHER" id="PTHR32468:SF74">
    <property type="entry name" value="CATION_H(+) ANTIPORTER 21-RELATED"/>
    <property type="match status" value="1"/>
</dbReference>
<dbReference type="GO" id="GO:0016020">
    <property type="term" value="C:membrane"/>
    <property type="evidence" value="ECO:0007669"/>
    <property type="project" value="UniProtKB-SubCell"/>
</dbReference>
<feature type="domain" description="Cation/H(+) antiporter central" evidence="7">
    <location>
        <begin position="130"/>
        <end position="285"/>
    </location>
</feature>
<reference evidence="9" key="1">
    <citation type="journal article" date="2023" name="Science">
        <title>Elucidation of the pathway for biosynthesis of saponin adjuvants from the soapbark tree.</title>
        <authorList>
            <person name="Reed J."/>
            <person name="Orme A."/>
            <person name="El-Demerdash A."/>
            <person name="Owen C."/>
            <person name="Martin L.B.B."/>
            <person name="Misra R.C."/>
            <person name="Kikuchi S."/>
            <person name="Rejzek M."/>
            <person name="Martin A.C."/>
            <person name="Harkess A."/>
            <person name="Leebens-Mack J."/>
            <person name="Louveau T."/>
            <person name="Stephenson M.J."/>
            <person name="Osbourn A."/>
        </authorList>
    </citation>
    <scope>NUCLEOTIDE SEQUENCE</scope>
    <source>
        <strain evidence="9">S10</strain>
    </source>
</reference>
<evidence type="ECO:0000256" key="3">
    <source>
        <dbReference type="ARBA" id="ARBA00022538"/>
    </source>
</evidence>
<feature type="region of interest" description="Disordered" evidence="6">
    <location>
        <begin position="469"/>
        <end position="488"/>
    </location>
</feature>
<dbReference type="EMBL" id="JARAOO010000002">
    <property type="protein sequence ID" value="KAJ7979429.1"/>
    <property type="molecule type" value="Genomic_DNA"/>
</dbReference>
<organism evidence="9 10">
    <name type="scientific">Quillaja saponaria</name>
    <name type="common">Soap bark tree</name>
    <dbReference type="NCBI Taxonomy" id="32244"/>
    <lineage>
        <taxon>Eukaryota</taxon>
        <taxon>Viridiplantae</taxon>
        <taxon>Streptophyta</taxon>
        <taxon>Embryophyta</taxon>
        <taxon>Tracheophyta</taxon>
        <taxon>Spermatophyta</taxon>
        <taxon>Magnoliopsida</taxon>
        <taxon>eudicotyledons</taxon>
        <taxon>Gunneridae</taxon>
        <taxon>Pentapetalae</taxon>
        <taxon>rosids</taxon>
        <taxon>fabids</taxon>
        <taxon>Fabales</taxon>
        <taxon>Quillajaceae</taxon>
        <taxon>Quillaja</taxon>
    </lineage>
</organism>
<keyword evidence="3" id="KW-0633">Potassium transport</keyword>
<gene>
    <name evidence="9" type="ORF">O6P43_002829</name>
</gene>
<proteinExistence type="predicted"/>
<dbReference type="KEGG" id="qsa:O6P43_002829"/>
<dbReference type="AlphaFoldDB" id="A0AAD7QDC0"/>
<sequence length="519" mass="57881">MTKILSTLFIYWLQKTPLKEGLSIGVLMNTKGTLTLIVLSCGRDLKALDAQTFAVMLLGCWLMTVEVSPILYMLQKGTWRSQQFKHRTIQNAKPDAEFRVLACIHNNHHVTSIMNFLESSNPRRLSPISILAVELRELQGRASAMLIMHDADNKFNNNNSFNNSQGKANHKRSNITEIKTLDSLINLKKESVSVNKVTVISSYSTMYEDICNLADEKRITLILIPFLKQIKDIGSTGVGSSSAAAAANVSSSPENSHPAIRAVNQNVLDHAPCSIGIFVDRGLNTGSIKESPKEHKHRLRVAVLFIGGPDDREALAYAKRMFRHSNVHLMVLRFVPGPDAIDVTPIDLPGDDMDNIIAVMKASEQDKRIDTSFLMQFKIEAVDYNNVHYVEKVVNSAEHLLEEINKMEHDDYDLFVLGRGDKSISPLTYGLREWTDCPELGPLGDTLVSSSFTAKTSFMIVQQHAGAAGEADDSDYTEGPGRLKEDNGHLTWHAPQQKTNTDEFEPFVHRRGRAAGDYY</sequence>
<keyword evidence="10" id="KW-1185">Reference proteome</keyword>